<accession>A0A6A4J0K6</accession>
<dbReference type="Pfam" id="PF01130">
    <property type="entry name" value="CD36"/>
    <property type="match status" value="1"/>
</dbReference>
<evidence type="ECO:0000256" key="2">
    <source>
        <dbReference type="ARBA" id="ARBA00010532"/>
    </source>
</evidence>
<dbReference type="InterPro" id="IPR002159">
    <property type="entry name" value="CD36_fam"/>
</dbReference>
<comment type="caution">
    <text evidence="10">The sequence shown here is derived from an EMBL/GenBank/DDBJ whole genome shotgun (WGS) entry which is preliminary data.</text>
</comment>
<evidence type="ECO:0000256" key="5">
    <source>
        <dbReference type="ARBA" id="ARBA00022989"/>
    </source>
</evidence>
<reference evidence="10" key="1">
    <citation type="journal article" date="2021" name="Mol. Ecol. Resour.">
        <title>Apolygus lucorum genome provides insights into omnivorousness and mesophyll feeding.</title>
        <authorList>
            <person name="Liu Y."/>
            <person name="Liu H."/>
            <person name="Wang H."/>
            <person name="Huang T."/>
            <person name="Liu B."/>
            <person name="Yang B."/>
            <person name="Yin L."/>
            <person name="Li B."/>
            <person name="Zhang Y."/>
            <person name="Zhang S."/>
            <person name="Jiang F."/>
            <person name="Zhang X."/>
            <person name="Ren Y."/>
            <person name="Wang B."/>
            <person name="Wang S."/>
            <person name="Lu Y."/>
            <person name="Wu K."/>
            <person name="Fan W."/>
            <person name="Wang G."/>
        </authorList>
    </citation>
    <scope>NUCLEOTIDE SEQUENCE</scope>
    <source>
        <strain evidence="10">12Hb</strain>
    </source>
</reference>
<comment type="similarity">
    <text evidence="2">Belongs to the CD36 family.</text>
</comment>
<proteinExistence type="inferred from homology"/>
<dbReference type="GO" id="GO:0005886">
    <property type="term" value="C:plasma membrane"/>
    <property type="evidence" value="ECO:0007669"/>
    <property type="project" value="UniProtKB-SubCell"/>
</dbReference>
<dbReference type="GO" id="GO:0005737">
    <property type="term" value="C:cytoplasm"/>
    <property type="evidence" value="ECO:0007669"/>
    <property type="project" value="TreeGrafter"/>
</dbReference>
<evidence type="ECO:0000256" key="4">
    <source>
        <dbReference type="ARBA" id="ARBA00022692"/>
    </source>
</evidence>
<keyword evidence="7" id="KW-1015">Disulfide bond</keyword>
<keyword evidence="11" id="KW-1185">Reference proteome</keyword>
<dbReference type="Proteomes" id="UP000466442">
    <property type="component" value="Unassembled WGS sequence"/>
</dbReference>
<keyword evidence="4" id="KW-0812">Transmembrane</keyword>
<evidence type="ECO:0000256" key="1">
    <source>
        <dbReference type="ARBA" id="ARBA00004651"/>
    </source>
</evidence>
<protein>
    <submittedName>
        <fullName evidence="10">Uncharacterized protein</fullName>
    </submittedName>
</protein>
<evidence type="ECO:0000313" key="10">
    <source>
        <dbReference type="EMBL" id="KAF6199799.1"/>
    </source>
</evidence>
<dbReference type="PRINTS" id="PR01609">
    <property type="entry name" value="CD36FAMILY"/>
</dbReference>
<evidence type="ECO:0000256" key="9">
    <source>
        <dbReference type="ARBA" id="ARBA00023180"/>
    </source>
</evidence>
<keyword evidence="6" id="KW-0472">Membrane</keyword>
<gene>
    <name evidence="10" type="ORF">GE061_006097</name>
</gene>
<evidence type="ECO:0000256" key="8">
    <source>
        <dbReference type="ARBA" id="ARBA00023170"/>
    </source>
</evidence>
<keyword evidence="8" id="KW-0675">Receptor</keyword>
<sequence length="603" mass="68865">MKHHYQVGSFCSDVLPLCRQDVLLQNIKICSDRMGLTKQYLRVGQSAKNRLFGIPPVRRGPSLKADRTPIQMLVSNQGDINHGRLAVVVLGVFALALGILMSTVPWVDYLILKQLRLWNGTLSYYYWRQPGVNRLTKIWVFNVTNPEGFLNHQQKPKLQEIGPFVYREDMEKVNIQFHDNGTVSFQHKKILQFVPELSYRRDVKLIVPNIPLLTLTSMVANMPAILRLPIRLALNSVYKHPALIPLTPDELLFGFDEPLTALAHKFYPQNKRPPAKMGLLIGRNQTLLRDVETIYTGHTSMNDFGLLHHLNGLDHLPYWEEPPCNSIRASEGSLFPPRDVTHEDVVHIFDKDLCRIWPLRYRHDEEKHGIKVGKYTPDDNVFLSGQKNPENKCFCPGRKSCPPDGLQDISPCQFNSPVYLSMPHYYGMEPSEVTEAVEGLTPSKEKHESMALIQPKLGVPLEVRIRVQLNLKVTHSSLQSNFPNIVFPVVWVEEGAEEIPDYIIRWIYAATTMAQWSVPLASYLTIALGATMILAVFIRAYRTVVFTKENLERGKAKIRRGSSFFVNGQNRLLILRDSYTLLQNQPNVQETSFQPDPTQDISE</sequence>
<keyword evidence="3" id="KW-1003">Cell membrane</keyword>
<keyword evidence="9" id="KW-0325">Glycoprotein</keyword>
<keyword evidence="5" id="KW-1133">Transmembrane helix</keyword>
<name>A0A6A4J0K6_APOLU</name>
<evidence type="ECO:0000256" key="3">
    <source>
        <dbReference type="ARBA" id="ARBA00022475"/>
    </source>
</evidence>
<evidence type="ECO:0000313" key="11">
    <source>
        <dbReference type="Proteomes" id="UP000466442"/>
    </source>
</evidence>
<dbReference type="PANTHER" id="PTHR11923">
    <property type="entry name" value="SCAVENGER RECEPTOR CLASS B TYPE-1 SR-B1"/>
    <property type="match status" value="1"/>
</dbReference>
<dbReference type="EMBL" id="WIXP02000014">
    <property type="protein sequence ID" value="KAF6199799.1"/>
    <property type="molecule type" value="Genomic_DNA"/>
</dbReference>
<comment type="subcellular location">
    <subcellularLocation>
        <location evidence="1">Cell membrane</location>
        <topology evidence="1">Multi-pass membrane protein</topology>
    </subcellularLocation>
</comment>
<dbReference type="OrthoDB" id="18585at2759"/>
<dbReference type="GO" id="GO:0005044">
    <property type="term" value="F:scavenger receptor activity"/>
    <property type="evidence" value="ECO:0007669"/>
    <property type="project" value="TreeGrafter"/>
</dbReference>
<evidence type="ECO:0000256" key="6">
    <source>
        <dbReference type="ARBA" id="ARBA00023136"/>
    </source>
</evidence>
<dbReference type="AlphaFoldDB" id="A0A6A4J0K6"/>
<evidence type="ECO:0000256" key="7">
    <source>
        <dbReference type="ARBA" id="ARBA00023157"/>
    </source>
</evidence>
<dbReference type="PRINTS" id="PR01610">
    <property type="entry name" value="CD36ANTIGEN"/>
</dbReference>
<organism evidence="10 11">
    <name type="scientific">Apolygus lucorum</name>
    <name type="common">Small green plant bug</name>
    <name type="synonym">Lygocoris lucorum</name>
    <dbReference type="NCBI Taxonomy" id="248454"/>
    <lineage>
        <taxon>Eukaryota</taxon>
        <taxon>Metazoa</taxon>
        <taxon>Ecdysozoa</taxon>
        <taxon>Arthropoda</taxon>
        <taxon>Hexapoda</taxon>
        <taxon>Insecta</taxon>
        <taxon>Pterygota</taxon>
        <taxon>Neoptera</taxon>
        <taxon>Paraneoptera</taxon>
        <taxon>Hemiptera</taxon>
        <taxon>Heteroptera</taxon>
        <taxon>Panheteroptera</taxon>
        <taxon>Cimicomorpha</taxon>
        <taxon>Miridae</taxon>
        <taxon>Mirini</taxon>
        <taxon>Apolygus</taxon>
    </lineage>
</organism>
<dbReference type="PANTHER" id="PTHR11923:SF88">
    <property type="entry name" value="DEBRIS BUSTER, ISOFORM D"/>
    <property type="match status" value="1"/>
</dbReference>
<dbReference type="InterPro" id="IPR005428">
    <property type="entry name" value="CD36/SCARB1/SNMP1"/>
</dbReference>